<keyword evidence="3" id="KW-0813">Transport</keyword>
<feature type="transmembrane region" description="Helical" evidence="8">
    <location>
        <begin position="333"/>
        <end position="356"/>
    </location>
</feature>
<dbReference type="OrthoDB" id="2380240at2"/>
<name>A0A5R9F3N6_9BACL</name>
<gene>
    <name evidence="9" type="ORF">FCL54_06690</name>
</gene>
<proteinExistence type="inferred from homology"/>
<dbReference type="EMBL" id="SWLG01000004">
    <property type="protein sequence ID" value="TLS38217.1"/>
    <property type="molecule type" value="Genomic_DNA"/>
</dbReference>
<keyword evidence="4" id="KW-0309">Germination</keyword>
<evidence type="ECO:0000313" key="9">
    <source>
        <dbReference type="EMBL" id="TLS38217.1"/>
    </source>
</evidence>
<feature type="transmembrane region" description="Helical" evidence="8">
    <location>
        <begin position="304"/>
        <end position="321"/>
    </location>
</feature>
<dbReference type="Gene3D" id="1.20.1740.10">
    <property type="entry name" value="Amino acid/polyamine transporter I"/>
    <property type="match status" value="1"/>
</dbReference>
<dbReference type="NCBIfam" id="TIGR00912">
    <property type="entry name" value="2A0309"/>
    <property type="match status" value="1"/>
</dbReference>
<evidence type="ECO:0000256" key="3">
    <source>
        <dbReference type="ARBA" id="ARBA00022448"/>
    </source>
</evidence>
<comment type="subcellular location">
    <subcellularLocation>
        <location evidence="1">Membrane</location>
        <topology evidence="1">Multi-pass membrane protein</topology>
    </subcellularLocation>
</comment>
<keyword evidence="7 8" id="KW-0472">Membrane</keyword>
<protein>
    <submittedName>
        <fullName evidence="9">Spore gernimation protein GerB</fullName>
    </submittedName>
</protein>
<dbReference type="RefSeq" id="WP_138124552.1">
    <property type="nucleotide sequence ID" value="NZ_SWLG01000004.1"/>
</dbReference>
<feature type="transmembrane region" description="Helical" evidence="8">
    <location>
        <begin position="44"/>
        <end position="63"/>
    </location>
</feature>
<evidence type="ECO:0000256" key="8">
    <source>
        <dbReference type="SAM" id="Phobius"/>
    </source>
</evidence>
<evidence type="ECO:0000256" key="2">
    <source>
        <dbReference type="ARBA" id="ARBA00007998"/>
    </source>
</evidence>
<dbReference type="InterPro" id="IPR004761">
    <property type="entry name" value="Spore_GerAB"/>
</dbReference>
<comment type="caution">
    <text evidence="9">The sequence shown here is derived from an EMBL/GenBank/DDBJ whole genome shotgun (WGS) entry which is preliminary data.</text>
</comment>
<dbReference type="Proteomes" id="UP000308230">
    <property type="component" value="Unassembled WGS sequence"/>
</dbReference>
<dbReference type="AlphaFoldDB" id="A0A5R9F3N6"/>
<feature type="transmembrane region" description="Helical" evidence="8">
    <location>
        <begin position="221"/>
        <end position="241"/>
    </location>
</feature>
<accession>A0A5R9F3N6</accession>
<sequence length="362" mass="41714">MHAKVEEQFKISPYLVFFLVHSIQLGVGILGFQRVVAKTAQQDAWISVILAGASLNIVLWLMYRILRNKEGDVIWIQQQIFGKMIGGLLGTVWIVYFLAMSATVLRTYIEVVQVWMFPKMETWALSLAFLILTYYCLAGGFRVVAGICFFGVVLPMYLILGILFPLEFAHFYNLLPVMNHSAKDILLSAKDMSLSYIGFTTLFIYYPFIKNPQKSYKWAQFGILFTVLIYLMVMVTTLVFYSQEQLEKLIWATLTAWKIVQLPFVERFEYIGISSWAIVVLPNICLSVWAAGRAARSLTKMKQRPLTLFFLLLIFIATILLKGRTEIDVLNDMVGRVGFYIIYGYIPFLFIVNLIYERVKHK</sequence>
<dbReference type="GO" id="GO:0016020">
    <property type="term" value="C:membrane"/>
    <property type="evidence" value="ECO:0007669"/>
    <property type="project" value="UniProtKB-SubCell"/>
</dbReference>
<evidence type="ECO:0000256" key="4">
    <source>
        <dbReference type="ARBA" id="ARBA00022544"/>
    </source>
</evidence>
<evidence type="ECO:0000256" key="5">
    <source>
        <dbReference type="ARBA" id="ARBA00022692"/>
    </source>
</evidence>
<keyword evidence="6 8" id="KW-1133">Transmembrane helix</keyword>
<dbReference type="Pfam" id="PF03845">
    <property type="entry name" value="Spore_permease"/>
    <property type="match status" value="1"/>
</dbReference>
<comment type="similarity">
    <text evidence="2">Belongs to the amino acid-polyamine-organocation (APC) superfamily. Spore germination protein (SGP) (TC 2.A.3.9) family.</text>
</comment>
<keyword evidence="10" id="KW-1185">Reference proteome</keyword>
<evidence type="ECO:0000313" key="10">
    <source>
        <dbReference type="Proteomes" id="UP000308230"/>
    </source>
</evidence>
<evidence type="ECO:0000256" key="7">
    <source>
        <dbReference type="ARBA" id="ARBA00023136"/>
    </source>
</evidence>
<evidence type="ECO:0000256" key="6">
    <source>
        <dbReference type="ARBA" id="ARBA00022989"/>
    </source>
</evidence>
<feature type="transmembrane region" description="Helical" evidence="8">
    <location>
        <begin position="12"/>
        <end position="32"/>
    </location>
</feature>
<feature type="transmembrane region" description="Helical" evidence="8">
    <location>
        <begin position="192"/>
        <end position="209"/>
    </location>
</feature>
<dbReference type="PANTHER" id="PTHR34975">
    <property type="entry name" value="SPORE GERMINATION PROTEIN A2"/>
    <property type="match status" value="1"/>
</dbReference>
<feature type="transmembrane region" description="Helical" evidence="8">
    <location>
        <begin position="84"/>
        <end position="103"/>
    </location>
</feature>
<keyword evidence="5 8" id="KW-0812">Transmembrane</keyword>
<reference evidence="9 10" key="1">
    <citation type="submission" date="2019-04" db="EMBL/GenBank/DDBJ databases">
        <title>Bacillus caeni sp. nov., a bacterium isolated from mangrove sediment.</title>
        <authorList>
            <person name="Huang H."/>
            <person name="Mo K."/>
            <person name="Hu Y."/>
        </authorList>
    </citation>
    <scope>NUCLEOTIDE SEQUENCE [LARGE SCALE GENOMIC DNA]</scope>
    <source>
        <strain evidence="9 10">HB172195</strain>
    </source>
</reference>
<dbReference type="GO" id="GO:0009847">
    <property type="term" value="P:spore germination"/>
    <property type="evidence" value="ECO:0007669"/>
    <property type="project" value="InterPro"/>
</dbReference>
<feature type="transmembrane region" description="Helical" evidence="8">
    <location>
        <begin position="148"/>
        <end position="172"/>
    </location>
</feature>
<feature type="transmembrane region" description="Helical" evidence="8">
    <location>
        <begin position="270"/>
        <end position="292"/>
    </location>
</feature>
<dbReference type="PANTHER" id="PTHR34975:SF2">
    <property type="entry name" value="SPORE GERMINATION PROTEIN A2"/>
    <property type="match status" value="1"/>
</dbReference>
<organism evidence="9 10">
    <name type="scientific">Exobacillus caeni</name>
    <dbReference type="NCBI Taxonomy" id="2574798"/>
    <lineage>
        <taxon>Bacteria</taxon>
        <taxon>Bacillati</taxon>
        <taxon>Bacillota</taxon>
        <taxon>Bacilli</taxon>
        <taxon>Bacillales</taxon>
        <taxon>Guptibacillaceae</taxon>
        <taxon>Exobacillus</taxon>
    </lineage>
</organism>
<feature type="transmembrane region" description="Helical" evidence="8">
    <location>
        <begin position="123"/>
        <end position="141"/>
    </location>
</feature>
<evidence type="ECO:0000256" key="1">
    <source>
        <dbReference type="ARBA" id="ARBA00004141"/>
    </source>
</evidence>